<keyword evidence="4" id="KW-1185">Reference proteome</keyword>
<dbReference type="OrthoDB" id="6948598at2"/>
<keyword evidence="1" id="KW-1133">Transmembrane helix</keyword>
<proteinExistence type="predicted"/>
<evidence type="ECO:0000256" key="1">
    <source>
        <dbReference type="SAM" id="Phobius"/>
    </source>
</evidence>
<feature type="transmembrane region" description="Helical" evidence="1">
    <location>
        <begin position="9"/>
        <end position="29"/>
    </location>
</feature>
<feature type="domain" description="TadE-like" evidence="2">
    <location>
        <begin position="8"/>
        <end position="50"/>
    </location>
</feature>
<dbReference type="Pfam" id="PF07811">
    <property type="entry name" value="TadE"/>
    <property type="match status" value="1"/>
</dbReference>
<dbReference type="AlphaFoldDB" id="A0A1H2GKR1"/>
<evidence type="ECO:0000259" key="2">
    <source>
        <dbReference type="Pfam" id="PF07811"/>
    </source>
</evidence>
<keyword evidence="1" id="KW-0812">Transmembrane</keyword>
<dbReference type="InterPro" id="IPR012495">
    <property type="entry name" value="TadE-like_dom"/>
</dbReference>
<gene>
    <name evidence="3" type="ORF">SAMN05216580_1838</name>
</gene>
<dbReference type="STRING" id="1245526.SAMN05216580_1838"/>
<organism evidence="3 4">
    <name type="scientific">Geopseudomonas guangdongensis</name>
    <dbReference type="NCBI Taxonomy" id="1245526"/>
    <lineage>
        <taxon>Bacteria</taxon>
        <taxon>Pseudomonadati</taxon>
        <taxon>Pseudomonadota</taxon>
        <taxon>Gammaproteobacteria</taxon>
        <taxon>Pseudomonadales</taxon>
        <taxon>Pseudomonadaceae</taxon>
        <taxon>Geopseudomonas</taxon>
    </lineage>
</organism>
<evidence type="ECO:0000313" key="4">
    <source>
        <dbReference type="Proteomes" id="UP000243063"/>
    </source>
</evidence>
<accession>A0A1H2GKR1</accession>
<dbReference type="EMBL" id="LT629780">
    <property type="protein sequence ID" value="SDU20175.1"/>
    <property type="molecule type" value="Genomic_DNA"/>
</dbReference>
<keyword evidence="1" id="KW-0472">Membrane</keyword>
<evidence type="ECO:0000313" key="3">
    <source>
        <dbReference type="EMBL" id="SDU20175.1"/>
    </source>
</evidence>
<name>A0A1H2GKR1_9GAMM</name>
<protein>
    <submittedName>
        <fullName evidence="3">TadE-like protein</fullName>
    </submittedName>
</protein>
<dbReference type="Proteomes" id="UP000243063">
    <property type="component" value="Chromosome I"/>
</dbReference>
<sequence>MDRRKVRGVYVVEFAIVGLLMFTLLFGVLEFGRLLLTVNTLNESVRRGARLAAVCNIDDARILQRAVFAETDQTTSTIIGNLSTADLTLRYLDENGGPVGAGAFSAIRFVEVGIAGFRFNFLVPLIGTGIDLQPFRAVLPRESLGRTPESPEITPC</sequence>
<dbReference type="RefSeq" id="WP_090213800.1">
    <property type="nucleotide sequence ID" value="NZ_LT629780.1"/>
</dbReference>
<reference evidence="4" key="1">
    <citation type="submission" date="2016-10" db="EMBL/GenBank/DDBJ databases">
        <authorList>
            <person name="Varghese N."/>
            <person name="Submissions S."/>
        </authorList>
    </citation>
    <scope>NUCLEOTIDE SEQUENCE [LARGE SCALE GENOMIC DNA]</scope>
    <source>
        <strain evidence="4">CCTCC 2012022</strain>
    </source>
</reference>